<reference evidence="1" key="1">
    <citation type="submission" date="2021-10" db="EMBL/GenBank/DDBJ databases">
        <authorList>
            <person name="Gelman D."/>
            <person name="Alkalay-Oren S."/>
            <person name="Coppenhagen-Glazer S."/>
            <person name="Hazan R."/>
        </authorList>
    </citation>
    <scope>NUCLEOTIDE SEQUENCE</scope>
</reference>
<dbReference type="Proteomes" id="UP000828188">
    <property type="component" value="Segment"/>
</dbReference>
<name>A0AAE9C6J5_9CAUD</name>
<evidence type="ECO:0000313" key="2">
    <source>
        <dbReference type="Proteomes" id="UP000828188"/>
    </source>
</evidence>
<dbReference type="Pfam" id="PF11863">
    <property type="entry name" value="DUF3383"/>
    <property type="match status" value="1"/>
</dbReference>
<evidence type="ECO:0000313" key="1">
    <source>
        <dbReference type="EMBL" id="UEW68627.1"/>
    </source>
</evidence>
<dbReference type="RefSeq" id="YP_010668229.1">
    <property type="nucleotide sequence ID" value="NC_070955.1"/>
</dbReference>
<sequence length="491" mass="50990">MSKALPVARLISVAVTLTALAAQGANLNTALVLGPSAVIDTGERLRNYAQIADVAEDFGTTAPEYQAATLYFNQSPQPASLLIGRWAKTATAGLLNGGVLSAGQQAIAEWDVITTGAFNITIDGNAKVITGLDFSAQTNLNGVATVIGAKLTGATIAWDGSRFVVTSATTGTASTVSYATSPATGVDISTMLGLTASTASVPANGIAAETPAAAAALFLDQFANQFLGLAFADGTIEDDDHLAVAQLVEADQAHIYGITTQNAQALDPTVTTDLASRLKALALKYSMIQYSSSSAYAVVSALGRLLTVDFNGNSTTLTLMYKQEPGIVAEALTSTQADTLEAKNCNVYVGYDNNTSILQYGVTPSGIFVDSVYNALWFRNDIQTAVYNLLYTSPTKIPQTDAGNAQIAATISSVCDQAVTNGYLAPGVWNSAGFGAIVQGQTLSKGYYIYTPPIASQSQADREARKSVVFQIAAKEAGAIHSADIAVTVNR</sequence>
<evidence type="ECO:0008006" key="3">
    <source>
        <dbReference type="Google" id="ProtNLM"/>
    </source>
</evidence>
<dbReference type="EMBL" id="OK665842">
    <property type="protein sequence ID" value="UEW68627.1"/>
    <property type="molecule type" value="Genomic_DNA"/>
</dbReference>
<organism evidence="1 2">
    <name type="scientific">Burkholderia phage BgManors32</name>
    <dbReference type="NCBI Taxonomy" id="2894335"/>
    <lineage>
        <taxon>Viruses</taxon>
        <taxon>Duplodnaviria</taxon>
        <taxon>Heunggongvirae</taxon>
        <taxon>Uroviricota</taxon>
        <taxon>Caudoviricetes</taxon>
        <taxon>Bigmanorsvirus</taxon>
        <taxon>Bigmanorsvirus bgmanors32</taxon>
    </lineage>
</organism>
<protein>
    <recommendedName>
        <fullName evidence="3">DUF3383 domain-containing protein</fullName>
    </recommendedName>
</protein>
<dbReference type="InterPro" id="IPR021808">
    <property type="entry name" value="DUF3383"/>
</dbReference>
<dbReference type="KEGG" id="vg:77944372"/>
<dbReference type="GeneID" id="77944372"/>
<keyword evidence="2" id="KW-1185">Reference proteome</keyword>
<proteinExistence type="predicted"/>
<accession>A0AAE9C6J5</accession>